<protein>
    <submittedName>
        <fullName evidence="2">Uncharacterized protein</fullName>
    </submittedName>
</protein>
<proteinExistence type="predicted"/>
<reference evidence="2" key="2">
    <citation type="journal article" date="2015" name="Data Brief">
        <title>Shoot transcriptome of the giant reed, Arundo donax.</title>
        <authorList>
            <person name="Barrero R.A."/>
            <person name="Guerrero F.D."/>
            <person name="Moolhuijzen P."/>
            <person name="Goolsby J.A."/>
            <person name="Tidwell J."/>
            <person name="Bellgard S.E."/>
            <person name="Bellgard M.I."/>
        </authorList>
    </citation>
    <scope>NUCLEOTIDE SEQUENCE</scope>
    <source>
        <tissue evidence="2">Shoot tissue taken approximately 20 cm above the soil surface</tissue>
    </source>
</reference>
<accession>A0A0A9BZZ2</accession>
<evidence type="ECO:0000256" key="1">
    <source>
        <dbReference type="SAM" id="MobiDB-lite"/>
    </source>
</evidence>
<organism evidence="2">
    <name type="scientific">Arundo donax</name>
    <name type="common">Giant reed</name>
    <name type="synonym">Donax arundinaceus</name>
    <dbReference type="NCBI Taxonomy" id="35708"/>
    <lineage>
        <taxon>Eukaryota</taxon>
        <taxon>Viridiplantae</taxon>
        <taxon>Streptophyta</taxon>
        <taxon>Embryophyta</taxon>
        <taxon>Tracheophyta</taxon>
        <taxon>Spermatophyta</taxon>
        <taxon>Magnoliopsida</taxon>
        <taxon>Liliopsida</taxon>
        <taxon>Poales</taxon>
        <taxon>Poaceae</taxon>
        <taxon>PACMAD clade</taxon>
        <taxon>Arundinoideae</taxon>
        <taxon>Arundineae</taxon>
        <taxon>Arundo</taxon>
    </lineage>
</organism>
<feature type="region of interest" description="Disordered" evidence="1">
    <location>
        <begin position="1"/>
        <end position="21"/>
    </location>
</feature>
<sequence length="21" mass="2421">MQQSGNKFQGSKYSMSFSQHI</sequence>
<dbReference type="AlphaFoldDB" id="A0A0A9BZZ2"/>
<name>A0A0A9BZZ2_ARUDO</name>
<dbReference type="EMBL" id="GBRH01231185">
    <property type="protein sequence ID" value="JAD66710.1"/>
    <property type="molecule type" value="Transcribed_RNA"/>
</dbReference>
<reference evidence="2" key="1">
    <citation type="submission" date="2014-09" db="EMBL/GenBank/DDBJ databases">
        <authorList>
            <person name="Magalhaes I.L.F."/>
            <person name="Oliveira U."/>
            <person name="Santos F.R."/>
            <person name="Vidigal T.H.D.A."/>
            <person name="Brescovit A.D."/>
            <person name="Santos A.J."/>
        </authorList>
    </citation>
    <scope>NUCLEOTIDE SEQUENCE</scope>
    <source>
        <tissue evidence="2">Shoot tissue taken approximately 20 cm above the soil surface</tissue>
    </source>
</reference>
<evidence type="ECO:0000313" key="2">
    <source>
        <dbReference type="EMBL" id="JAD66710.1"/>
    </source>
</evidence>